<evidence type="ECO:0000313" key="3">
    <source>
        <dbReference type="Proteomes" id="UP001149079"/>
    </source>
</evidence>
<evidence type="ECO:0000256" key="1">
    <source>
        <dbReference type="SAM" id="MobiDB-lite"/>
    </source>
</evidence>
<proteinExistence type="predicted"/>
<evidence type="ECO:0000313" key="2">
    <source>
        <dbReference type="EMBL" id="KAJ5121087.1"/>
    </source>
</evidence>
<dbReference type="Proteomes" id="UP001149079">
    <property type="component" value="Unassembled WGS sequence"/>
</dbReference>
<keyword evidence="3" id="KW-1185">Reference proteome</keyword>
<reference evidence="2" key="1">
    <citation type="submission" date="2022-11" db="EMBL/GenBank/DDBJ databases">
        <authorList>
            <person name="Petersen C."/>
        </authorList>
    </citation>
    <scope>NUCLEOTIDE SEQUENCE</scope>
    <source>
        <strain evidence="2">IBT 22155</strain>
    </source>
</reference>
<dbReference type="AlphaFoldDB" id="A0A9W9KV50"/>
<reference evidence="2" key="2">
    <citation type="journal article" date="2023" name="IMA Fungus">
        <title>Comparative genomic study of the Penicillium genus elucidates a diverse pangenome and 15 lateral gene transfer events.</title>
        <authorList>
            <person name="Petersen C."/>
            <person name="Sorensen T."/>
            <person name="Nielsen M.R."/>
            <person name="Sondergaard T.E."/>
            <person name="Sorensen J.L."/>
            <person name="Fitzpatrick D.A."/>
            <person name="Frisvad J.C."/>
            <person name="Nielsen K.L."/>
        </authorList>
    </citation>
    <scope>NUCLEOTIDE SEQUENCE</scope>
    <source>
        <strain evidence="2">IBT 22155</strain>
    </source>
</reference>
<gene>
    <name evidence="2" type="ORF">N7515_009048</name>
</gene>
<feature type="compositionally biased region" description="Polar residues" evidence="1">
    <location>
        <begin position="16"/>
        <end position="27"/>
    </location>
</feature>
<comment type="caution">
    <text evidence="2">The sequence shown here is derived from an EMBL/GenBank/DDBJ whole genome shotgun (WGS) entry which is preliminary data.</text>
</comment>
<dbReference type="RefSeq" id="XP_056517591.1">
    <property type="nucleotide sequence ID" value="XM_056669792.1"/>
</dbReference>
<protein>
    <submittedName>
        <fullName evidence="2">Uncharacterized protein</fullName>
    </submittedName>
</protein>
<dbReference type="GeneID" id="81408962"/>
<accession>A0A9W9KV50</accession>
<dbReference type="EMBL" id="JAPQKL010000007">
    <property type="protein sequence ID" value="KAJ5121087.1"/>
    <property type="molecule type" value="Genomic_DNA"/>
</dbReference>
<feature type="region of interest" description="Disordered" evidence="1">
    <location>
        <begin position="1"/>
        <end position="70"/>
    </location>
</feature>
<feature type="compositionally biased region" description="Acidic residues" evidence="1">
    <location>
        <begin position="41"/>
        <end position="63"/>
    </location>
</feature>
<name>A0A9W9KV50_9EURO</name>
<sequence length="101" mass="10851">MMSLIQNQKSRGHTFDLSSPVTPTSGGRSRRHGQNAPPNLSEEEYISDDSDDNGDDVGDENGAGDEYGADNSAFAPLPLLKLDPYTVGPPIRICMMHIFGG</sequence>
<organism evidence="2 3">
    <name type="scientific">Penicillium bovifimosum</name>
    <dbReference type="NCBI Taxonomy" id="126998"/>
    <lineage>
        <taxon>Eukaryota</taxon>
        <taxon>Fungi</taxon>
        <taxon>Dikarya</taxon>
        <taxon>Ascomycota</taxon>
        <taxon>Pezizomycotina</taxon>
        <taxon>Eurotiomycetes</taxon>
        <taxon>Eurotiomycetidae</taxon>
        <taxon>Eurotiales</taxon>
        <taxon>Aspergillaceae</taxon>
        <taxon>Penicillium</taxon>
    </lineage>
</organism>